<gene>
    <name evidence="1" type="ORF">GXW98_05680</name>
</gene>
<sequence length="90" mass="10500">MSILPNPAAVRRPLAARPTYLEMTPVMSKARVLNTIIPVDFEHVEAEERHRQDMLHTLRVWSLDVLRHPVHTQWHRDRFTHAYQGIEAAA</sequence>
<protein>
    <submittedName>
        <fullName evidence="1">Uncharacterized protein</fullName>
    </submittedName>
</protein>
<evidence type="ECO:0000313" key="2">
    <source>
        <dbReference type="Proteomes" id="UP000767327"/>
    </source>
</evidence>
<reference evidence="1" key="2">
    <citation type="submission" date="2020-01" db="EMBL/GenBank/DDBJ databases">
        <authorList>
            <person name="Campanaro S."/>
        </authorList>
    </citation>
    <scope>NUCLEOTIDE SEQUENCE</scope>
    <source>
        <strain evidence="1">AS01afH2WH_6</strain>
    </source>
</reference>
<dbReference type="RefSeq" id="WP_273173714.1">
    <property type="nucleotide sequence ID" value="NZ_JAAXZR010000020.1"/>
</dbReference>
<proteinExistence type="predicted"/>
<comment type="caution">
    <text evidence="1">The sequence shown here is derived from an EMBL/GenBank/DDBJ whole genome shotgun (WGS) entry which is preliminary data.</text>
</comment>
<dbReference type="AlphaFoldDB" id="A0A971CZ69"/>
<evidence type="ECO:0000313" key="1">
    <source>
        <dbReference type="EMBL" id="NLT79753.1"/>
    </source>
</evidence>
<name>A0A971CZ69_9BIFI</name>
<organism evidence="1 2">
    <name type="scientific">Bifidobacterium crudilactis</name>
    <dbReference type="NCBI Taxonomy" id="327277"/>
    <lineage>
        <taxon>Bacteria</taxon>
        <taxon>Bacillati</taxon>
        <taxon>Actinomycetota</taxon>
        <taxon>Actinomycetes</taxon>
        <taxon>Bifidobacteriales</taxon>
        <taxon>Bifidobacteriaceae</taxon>
        <taxon>Bifidobacterium</taxon>
    </lineage>
</organism>
<reference evidence="1" key="1">
    <citation type="journal article" date="2020" name="Biotechnol. Biofuels">
        <title>New insights from the biogas microbiome by comprehensive genome-resolved metagenomics of nearly 1600 species originating from multiple anaerobic digesters.</title>
        <authorList>
            <person name="Campanaro S."/>
            <person name="Treu L."/>
            <person name="Rodriguez-R L.M."/>
            <person name="Kovalovszki A."/>
            <person name="Ziels R.M."/>
            <person name="Maus I."/>
            <person name="Zhu X."/>
            <person name="Kougias P.G."/>
            <person name="Basile A."/>
            <person name="Luo G."/>
            <person name="Schluter A."/>
            <person name="Konstantinidis K.T."/>
            <person name="Angelidaki I."/>
        </authorList>
    </citation>
    <scope>NUCLEOTIDE SEQUENCE</scope>
    <source>
        <strain evidence="1">AS01afH2WH_6</strain>
    </source>
</reference>
<dbReference type="EMBL" id="JAAXZR010000020">
    <property type="protein sequence ID" value="NLT79753.1"/>
    <property type="molecule type" value="Genomic_DNA"/>
</dbReference>
<dbReference type="Proteomes" id="UP000767327">
    <property type="component" value="Unassembled WGS sequence"/>
</dbReference>
<accession>A0A971CZ69</accession>